<keyword evidence="12" id="KW-1185">Reference proteome</keyword>
<accession>A0A8J5RUK5</accession>
<evidence type="ECO:0000259" key="10">
    <source>
        <dbReference type="PROSITE" id="PS51297"/>
    </source>
</evidence>
<evidence type="ECO:0000313" key="11">
    <source>
        <dbReference type="EMBL" id="KAG8045609.1"/>
    </source>
</evidence>
<dbReference type="PANTHER" id="PTHR48019">
    <property type="entry name" value="SERUM RESPONSE FACTOR HOMOLOG"/>
    <property type="match status" value="1"/>
</dbReference>
<dbReference type="EMBL" id="JAAALK010000290">
    <property type="protein sequence ID" value="KAG8045609.1"/>
    <property type="molecule type" value="Genomic_DNA"/>
</dbReference>
<organism evidence="11 12">
    <name type="scientific">Zizania palustris</name>
    <name type="common">Northern wild rice</name>
    <dbReference type="NCBI Taxonomy" id="103762"/>
    <lineage>
        <taxon>Eukaryota</taxon>
        <taxon>Viridiplantae</taxon>
        <taxon>Streptophyta</taxon>
        <taxon>Embryophyta</taxon>
        <taxon>Tracheophyta</taxon>
        <taxon>Spermatophyta</taxon>
        <taxon>Magnoliopsida</taxon>
        <taxon>Liliopsida</taxon>
        <taxon>Poales</taxon>
        <taxon>Poaceae</taxon>
        <taxon>BOP clade</taxon>
        <taxon>Oryzoideae</taxon>
        <taxon>Oryzeae</taxon>
        <taxon>Zizaniinae</taxon>
        <taxon>Zizania</taxon>
    </lineage>
</organism>
<feature type="domain" description="K-box" evidence="10">
    <location>
        <begin position="172"/>
        <end position="263"/>
    </location>
</feature>
<keyword evidence="2" id="KW-0221">Differentiation</keyword>
<evidence type="ECO:0000256" key="4">
    <source>
        <dbReference type="ARBA" id="ARBA00023089"/>
    </source>
</evidence>
<dbReference type="GO" id="GO:0003700">
    <property type="term" value="F:DNA-binding transcription factor activity"/>
    <property type="evidence" value="ECO:0007669"/>
    <property type="project" value="InterPro"/>
</dbReference>
<evidence type="ECO:0000256" key="2">
    <source>
        <dbReference type="ARBA" id="ARBA00022782"/>
    </source>
</evidence>
<dbReference type="FunFam" id="3.40.1810.10:FF:000009">
    <property type="entry name" value="agamous-like MADS-box protein AGL11"/>
    <property type="match status" value="1"/>
</dbReference>
<evidence type="ECO:0000256" key="1">
    <source>
        <dbReference type="ARBA" id="ARBA00004123"/>
    </source>
</evidence>
<evidence type="ECO:0000256" key="7">
    <source>
        <dbReference type="ARBA" id="ARBA00023242"/>
    </source>
</evidence>
<evidence type="ECO:0000313" key="12">
    <source>
        <dbReference type="Proteomes" id="UP000729402"/>
    </source>
</evidence>
<name>A0A8J5RUK5_ZIZPA</name>
<dbReference type="PROSITE" id="PS50066">
    <property type="entry name" value="MADS_BOX_2"/>
    <property type="match status" value="1"/>
</dbReference>
<dbReference type="GO" id="GO:0005634">
    <property type="term" value="C:nucleus"/>
    <property type="evidence" value="ECO:0007669"/>
    <property type="project" value="UniProtKB-SubCell"/>
</dbReference>
<evidence type="ECO:0000256" key="6">
    <source>
        <dbReference type="ARBA" id="ARBA00023163"/>
    </source>
</evidence>
<dbReference type="SMART" id="SM00432">
    <property type="entry name" value="MADS"/>
    <property type="match status" value="1"/>
</dbReference>
<dbReference type="Proteomes" id="UP000729402">
    <property type="component" value="Unassembled WGS sequence"/>
</dbReference>
<dbReference type="GO" id="GO:0048827">
    <property type="term" value="P:phyllome development"/>
    <property type="evidence" value="ECO:0007669"/>
    <property type="project" value="UniProtKB-ARBA"/>
</dbReference>
<dbReference type="InterPro" id="IPR050142">
    <property type="entry name" value="MADS-box/MEF2_TF"/>
</dbReference>
<dbReference type="PROSITE" id="PS51297">
    <property type="entry name" value="K_BOX"/>
    <property type="match status" value="1"/>
</dbReference>
<sequence>MHLTHLLPLSLLTPHLLFNSSPPPLLPSSLVSPLSLSGSLSPVEAALASIPSMMNMMPDLSCGPSMVTELASEAGSGSAAGGSEKMGRGKIEIKRIENTTSRQVTFCKRRNGLLKKAYELSVLCDAEVALIVFSSRGRLYEYANNSVKATVERYKKANSDTTNSGTVAEVNAQHYQQESSKLRQQISNLQNANSGTIVGGSINTMSLRDLKHVENKLEKGIAKIRARKNELLYAEVEYMQKREVELQSDNMYLRSKVAENEREQQQQPVLNMMDAASTTTTSALLPSAASANYSSARPAAGLQLVLIQIATYCTRTLVDETGRRT</sequence>
<feature type="signal peptide" evidence="8">
    <location>
        <begin position="1"/>
        <end position="19"/>
    </location>
</feature>
<feature type="domain" description="MADS-box" evidence="9">
    <location>
        <begin position="86"/>
        <end position="146"/>
    </location>
</feature>
<proteinExistence type="predicted"/>
<protein>
    <submittedName>
        <fullName evidence="11">Uncharacterized protein</fullName>
    </submittedName>
</protein>
<feature type="chain" id="PRO_5035313662" evidence="8">
    <location>
        <begin position="20"/>
        <end position="325"/>
    </location>
</feature>
<keyword evidence="5" id="KW-0238">DNA-binding</keyword>
<keyword evidence="6" id="KW-0804">Transcription</keyword>
<dbReference type="Pfam" id="PF01486">
    <property type="entry name" value="K-box"/>
    <property type="match status" value="1"/>
</dbReference>
<keyword evidence="4" id="KW-0287">Flowering</keyword>
<dbReference type="Pfam" id="PF00319">
    <property type="entry name" value="SRF-TF"/>
    <property type="match status" value="1"/>
</dbReference>
<dbReference type="GO" id="GO:0046983">
    <property type="term" value="F:protein dimerization activity"/>
    <property type="evidence" value="ECO:0007669"/>
    <property type="project" value="InterPro"/>
</dbReference>
<keyword evidence="8" id="KW-0732">Signal</keyword>
<reference evidence="11" key="1">
    <citation type="journal article" date="2021" name="bioRxiv">
        <title>Whole Genome Assembly and Annotation of Northern Wild Rice, Zizania palustris L., Supports a Whole Genome Duplication in the Zizania Genus.</title>
        <authorList>
            <person name="Haas M."/>
            <person name="Kono T."/>
            <person name="Macchietto M."/>
            <person name="Millas R."/>
            <person name="McGilp L."/>
            <person name="Shao M."/>
            <person name="Duquette J."/>
            <person name="Hirsch C.N."/>
            <person name="Kimball J."/>
        </authorList>
    </citation>
    <scope>NUCLEOTIDE SEQUENCE</scope>
    <source>
        <tissue evidence="11">Fresh leaf tissue</tissue>
    </source>
</reference>
<evidence type="ECO:0000256" key="5">
    <source>
        <dbReference type="ARBA" id="ARBA00023125"/>
    </source>
</evidence>
<comment type="subcellular location">
    <subcellularLocation>
        <location evidence="1">Nucleus</location>
    </subcellularLocation>
</comment>
<dbReference type="GO" id="GO:0045944">
    <property type="term" value="P:positive regulation of transcription by RNA polymerase II"/>
    <property type="evidence" value="ECO:0007669"/>
    <property type="project" value="InterPro"/>
</dbReference>
<dbReference type="PROSITE" id="PS00350">
    <property type="entry name" value="MADS_BOX_1"/>
    <property type="match status" value="1"/>
</dbReference>
<evidence type="ECO:0000256" key="3">
    <source>
        <dbReference type="ARBA" id="ARBA00023015"/>
    </source>
</evidence>
<comment type="caution">
    <text evidence="11">The sequence shown here is derived from an EMBL/GenBank/DDBJ whole genome shotgun (WGS) entry which is preliminary data.</text>
</comment>
<dbReference type="GO" id="GO:0048438">
    <property type="term" value="P:floral whorl development"/>
    <property type="evidence" value="ECO:0007669"/>
    <property type="project" value="UniProtKB-ARBA"/>
</dbReference>
<evidence type="ECO:0000259" key="9">
    <source>
        <dbReference type="PROSITE" id="PS50066"/>
    </source>
</evidence>
<dbReference type="GO" id="GO:0000977">
    <property type="term" value="F:RNA polymerase II transcription regulatory region sequence-specific DNA binding"/>
    <property type="evidence" value="ECO:0007669"/>
    <property type="project" value="InterPro"/>
</dbReference>
<dbReference type="GO" id="GO:0048437">
    <property type="term" value="P:floral organ development"/>
    <property type="evidence" value="ECO:0007669"/>
    <property type="project" value="UniProtKB-ARBA"/>
</dbReference>
<dbReference type="OrthoDB" id="1898716at2759"/>
<dbReference type="InterPro" id="IPR033896">
    <property type="entry name" value="MEF2-like_N"/>
</dbReference>
<dbReference type="CDD" id="cd00265">
    <property type="entry name" value="MADS_MEF2_like"/>
    <property type="match status" value="1"/>
</dbReference>
<dbReference type="AlphaFoldDB" id="A0A8J5RUK5"/>
<dbReference type="InterPro" id="IPR002100">
    <property type="entry name" value="TF_MADSbox"/>
</dbReference>
<dbReference type="InterPro" id="IPR002487">
    <property type="entry name" value="TF_Kbox"/>
</dbReference>
<keyword evidence="3" id="KW-0805">Transcription regulation</keyword>
<keyword evidence="7" id="KW-0539">Nucleus</keyword>
<reference evidence="11" key="2">
    <citation type="submission" date="2021-02" db="EMBL/GenBank/DDBJ databases">
        <authorList>
            <person name="Kimball J.A."/>
            <person name="Haas M.W."/>
            <person name="Macchietto M."/>
            <person name="Kono T."/>
            <person name="Duquette J."/>
            <person name="Shao M."/>
        </authorList>
    </citation>
    <scope>NUCLEOTIDE SEQUENCE</scope>
    <source>
        <tissue evidence="11">Fresh leaf tissue</tissue>
    </source>
</reference>
<evidence type="ECO:0000256" key="8">
    <source>
        <dbReference type="SAM" id="SignalP"/>
    </source>
</evidence>
<gene>
    <name evidence="11" type="ORF">GUJ93_ZPchr0008g11845</name>
</gene>
<dbReference type="GO" id="GO:0030154">
    <property type="term" value="P:cell differentiation"/>
    <property type="evidence" value="ECO:0007669"/>
    <property type="project" value="UniProtKB-KW"/>
</dbReference>